<keyword evidence="2" id="KW-0645">Protease</keyword>
<dbReference type="SUPFAM" id="SSF54001">
    <property type="entry name" value="Cysteine proteinases"/>
    <property type="match status" value="1"/>
</dbReference>
<dbReference type="InterPro" id="IPR051202">
    <property type="entry name" value="Peptidase_C40"/>
</dbReference>
<dbReference type="InterPro" id="IPR038765">
    <property type="entry name" value="Papain-like_cys_pep_sf"/>
</dbReference>
<dbReference type="InterPro" id="IPR000064">
    <property type="entry name" value="NLP_P60_dom"/>
</dbReference>
<dbReference type="InterPro" id="IPR003646">
    <property type="entry name" value="SH3-like_bac-type"/>
</dbReference>
<dbReference type="GO" id="GO:0008234">
    <property type="term" value="F:cysteine-type peptidase activity"/>
    <property type="evidence" value="ECO:0007669"/>
    <property type="project" value="UniProtKB-KW"/>
</dbReference>
<dbReference type="PROSITE" id="PS51935">
    <property type="entry name" value="NLPC_P60"/>
    <property type="match status" value="1"/>
</dbReference>
<dbReference type="Pfam" id="PF00877">
    <property type="entry name" value="NLPC_P60"/>
    <property type="match status" value="1"/>
</dbReference>
<dbReference type="PANTHER" id="PTHR47053:SF1">
    <property type="entry name" value="MUREIN DD-ENDOPEPTIDASE MEPH-RELATED"/>
    <property type="match status" value="1"/>
</dbReference>
<evidence type="ECO:0000256" key="2">
    <source>
        <dbReference type="ARBA" id="ARBA00022670"/>
    </source>
</evidence>
<evidence type="ECO:0000313" key="7">
    <source>
        <dbReference type="Proteomes" id="UP001153404"/>
    </source>
</evidence>
<keyword evidence="4" id="KW-0788">Thiol protease</keyword>
<evidence type="ECO:0000256" key="3">
    <source>
        <dbReference type="ARBA" id="ARBA00022801"/>
    </source>
</evidence>
<dbReference type="Proteomes" id="UP001153404">
    <property type="component" value="Unassembled WGS sequence"/>
</dbReference>
<proteinExistence type="inferred from homology"/>
<dbReference type="AlphaFoldDB" id="A0A9X4QTH2"/>
<accession>A0A9X4QTH2</accession>
<keyword evidence="7" id="KW-1185">Reference proteome</keyword>
<protein>
    <submittedName>
        <fullName evidence="6">C40 family peptidase</fullName>
    </submittedName>
</protein>
<reference evidence="6" key="1">
    <citation type="submission" date="2022-10" db="EMBL/GenBank/DDBJ databases">
        <title>Comparative genomic analysis of Cohnella hashimotonis sp. nov., isolated from the International Space Station.</title>
        <authorList>
            <person name="Simpson A."/>
            <person name="Venkateswaran K."/>
        </authorList>
    </citation>
    <scope>NUCLEOTIDE SEQUENCE</scope>
    <source>
        <strain evidence="6">DSM 28161</strain>
    </source>
</reference>
<dbReference type="Gene3D" id="3.90.1720.10">
    <property type="entry name" value="endopeptidase domain like (from Nostoc punctiforme)"/>
    <property type="match status" value="1"/>
</dbReference>
<comment type="similarity">
    <text evidence="1">Belongs to the peptidase C40 family.</text>
</comment>
<evidence type="ECO:0000256" key="1">
    <source>
        <dbReference type="ARBA" id="ARBA00007074"/>
    </source>
</evidence>
<name>A0A9X4QTH2_9BACL</name>
<evidence type="ECO:0000259" key="5">
    <source>
        <dbReference type="PROSITE" id="PS51935"/>
    </source>
</evidence>
<sequence length="269" mass="28873">MLSWVSRQAIHTSREVLTCLKQSLHFFVGSCPLVCAPRSVWASSRPDKPYLRRRRLPPPITIRASKKGVNLRVSASTSSGVIRMINAGEKVHVVGQANSYWLHVLDQKGNSGYISSSSQYSNYAGGGSGSSGGSAPSAGGGAKADQVVSIAQSYMGRVSYDYGTRNPSKLIFDCSAFTEFVFAKVGVDLKWGTKYQKSAGSYVSKSNLAKGDLVFFDTIGSNNGVINHVGIYMGGGKVIHDTPSVNGLQISSITSGYWSTHYVTARRVL</sequence>
<feature type="domain" description="NlpC/P60" evidence="5">
    <location>
        <begin position="141"/>
        <end position="269"/>
    </location>
</feature>
<dbReference type="Gene3D" id="2.30.30.40">
    <property type="entry name" value="SH3 Domains"/>
    <property type="match status" value="1"/>
</dbReference>
<dbReference type="RefSeq" id="WP_277532660.1">
    <property type="nucleotide sequence ID" value="NZ_JAPDIA010000003.1"/>
</dbReference>
<dbReference type="GO" id="GO:0006508">
    <property type="term" value="P:proteolysis"/>
    <property type="evidence" value="ECO:0007669"/>
    <property type="project" value="UniProtKB-KW"/>
</dbReference>
<dbReference type="Pfam" id="PF08239">
    <property type="entry name" value="SH3_3"/>
    <property type="match status" value="1"/>
</dbReference>
<evidence type="ECO:0000313" key="6">
    <source>
        <dbReference type="EMBL" id="MDG0810685.1"/>
    </source>
</evidence>
<gene>
    <name evidence="6" type="ORF">OMP40_15895</name>
</gene>
<organism evidence="6 7">
    <name type="scientific">Cohnella rhizosphaerae</name>
    <dbReference type="NCBI Taxonomy" id="1457232"/>
    <lineage>
        <taxon>Bacteria</taxon>
        <taxon>Bacillati</taxon>
        <taxon>Bacillota</taxon>
        <taxon>Bacilli</taxon>
        <taxon>Bacillales</taxon>
        <taxon>Paenibacillaceae</taxon>
        <taxon>Cohnella</taxon>
    </lineage>
</organism>
<dbReference type="PANTHER" id="PTHR47053">
    <property type="entry name" value="MUREIN DD-ENDOPEPTIDASE MEPH-RELATED"/>
    <property type="match status" value="1"/>
</dbReference>
<keyword evidence="3" id="KW-0378">Hydrolase</keyword>
<comment type="caution">
    <text evidence="6">The sequence shown here is derived from an EMBL/GenBank/DDBJ whole genome shotgun (WGS) entry which is preliminary data.</text>
</comment>
<evidence type="ECO:0000256" key="4">
    <source>
        <dbReference type="ARBA" id="ARBA00022807"/>
    </source>
</evidence>
<dbReference type="EMBL" id="JAPDIA010000003">
    <property type="protein sequence ID" value="MDG0810685.1"/>
    <property type="molecule type" value="Genomic_DNA"/>
</dbReference>